<feature type="compositionally biased region" description="Basic and acidic residues" evidence="1">
    <location>
        <begin position="1394"/>
        <end position="1403"/>
    </location>
</feature>
<feature type="compositionally biased region" description="Basic and acidic residues" evidence="1">
    <location>
        <begin position="1131"/>
        <end position="1169"/>
    </location>
</feature>
<dbReference type="EMBL" id="CAKOGP040001958">
    <property type="protein sequence ID" value="CAJ1957979.1"/>
    <property type="molecule type" value="Genomic_DNA"/>
</dbReference>
<feature type="compositionally biased region" description="Basic and acidic residues" evidence="1">
    <location>
        <begin position="344"/>
        <end position="357"/>
    </location>
</feature>
<feature type="region of interest" description="Disordered" evidence="1">
    <location>
        <begin position="1056"/>
        <end position="1105"/>
    </location>
</feature>
<feature type="compositionally biased region" description="Acidic residues" evidence="1">
    <location>
        <begin position="279"/>
        <end position="288"/>
    </location>
</feature>
<feature type="region of interest" description="Disordered" evidence="1">
    <location>
        <begin position="1121"/>
        <end position="1202"/>
    </location>
</feature>
<feature type="region of interest" description="Disordered" evidence="1">
    <location>
        <begin position="789"/>
        <end position="839"/>
    </location>
</feature>
<feature type="compositionally biased region" description="Basic and acidic residues" evidence="1">
    <location>
        <begin position="760"/>
        <end position="777"/>
    </location>
</feature>
<gene>
    <name evidence="2" type="ORF">CYCCA115_LOCUS16972</name>
</gene>
<proteinExistence type="predicted"/>
<feature type="compositionally biased region" description="Basic and acidic residues" evidence="1">
    <location>
        <begin position="1076"/>
        <end position="1088"/>
    </location>
</feature>
<feature type="compositionally biased region" description="Basic and acidic residues" evidence="1">
    <location>
        <begin position="1498"/>
        <end position="1523"/>
    </location>
</feature>
<name>A0AAD2JKQ6_9STRA</name>
<feature type="compositionally biased region" description="Basic residues" evidence="1">
    <location>
        <begin position="1178"/>
        <end position="1193"/>
    </location>
</feature>
<feature type="compositionally biased region" description="Low complexity" evidence="1">
    <location>
        <begin position="1576"/>
        <end position="1588"/>
    </location>
</feature>
<feature type="compositionally biased region" description="Basic and acidic residues" evidence="1">
    <location>
        <begin position="793"/>
        <end position="806"/>
    </location>
</feature>
<keyword evidence="3" id="KW-1185">Reference proteome</keyword>
<feature type="region of interest" description="Disordered" evidence="1">
    <location>
        <begin position="104"/>
        <end position="170"/>
    </location>
</feature>
<feature type="compositionally biased region" description="Low complexity" evidence="1">
    <location>
        <begin position="151"/>
        <end position="161"/>
    </location>
</feature>
<feature type="compositionally biased region" description="Polar residues" evidence="1">
    <location>
        <begin position="744"/>
        <end position="757"/>
    </location>
</feature>
<feature type="compositionally biased region" description="Basic and acidic residues" evidence="1">
    <location>
        <begin position="111"/>
        <end position="126"/>
    </location>
</feature>
<feature type="compositionally biased region" description="Low complexity" evidence="1">
    <location>
        <begin position="635"/>
        <end position="648"/>
    </location>
</feature>
<feature type="compositionally biased region" description="Basic and acidic residues" evidence="1">
    <location>
        <begin position="1252"/>
        <end position="1264"/>
    </location>
</feature>
<sequence>MESFQEGDIVVPLDGSQRSRTRSRRRSSGQSLEGSAHSTSSYTFEEVDSVYSEYTLESLDDSSSFHNSFSSMNDAVAHAEPPTNVEIPASSDSLSEMKNFLRSELGLETPVKVEPKEEEPKKKAPKNEALTEMQTYLRSELGIDMLQKAPSSSPSSGSQNSTIVPGLDLPASSVSVDNSKELAEESELARSIAALKEGVDIEVIEYVVSDDEFAEEIIDDVFDHMGGLEGRDSVMLESFGLHSIVEVADSEYGSDIDDSGHLKRISEVSILSDFPMVGDTDDEVDTEPIEPQTTGLHETAKNSKQEKINVEESPGSAELGKATSPKSSKKAAKWKDRLKKKRDNYKSEGEHDDDKMDINIVSSDEPENQATVSATSAAKDSGTGPSKSNTLKSEEDESKEKQHDGSLTPTPDLRKEPEADETILESGSRAEMTELTLAKASPESKNNRGAKAAKWKDRLQKKRSKSIEANGESDIGSPKSLNSPDAKAEAESNAAGADGENDLKDFPNVPLHEANEKRGSVPKSKKVRNEAESLDFPIGDIVMRVDGVMKDKPKARSHSDMARAIENEDTPEEGTLSIPPAIINTLAREDTIGEREGDEQNDHVEPGDTSHSMRIFDDEFGSVSVPTIPFDRSSVSFDLSLSNDNDSFSEQESVYYEQSLNDDTFSRRSGSRRDALRVFDDELGESASYARESIYSMRSTQSTVLEELEEDDIDYGATGSDEDGDSMLSEEASAELHESDDNEASSSAGNASRNKATAKSLRESNGETKSKNKMKFELPNELLESIHCLQETKNVDENQSDKDGSKVRTTRNETPVENEKDGSATYSTLPPTWEDGSRTFGDEAAEYAGAGISTAELIDEARQDCTRSDDETAQNSNEAQMDTKGKKKVRKEWSGTNDTVVETDQDMGAKSNSARGIIKVFPGRLPPNQRVTDKVTSRSVSFLAAFEMTTKHRRREIVLRSAEIASEGVLPVSSSFEDPENKYSRDNCRGGNQELAASLKATSRMATRAGRKKLVMESIKATTPKESWISRILSRQDDIDEQTPATTNGEITVKRSASSNAFGRKTSSKINASKRLKADGRNNDDSHTQSKNKSKNRKIINSSGESADTLELTTLSEPTASLSLRRSQSMEFKKDLNREMQFDSTTRDDSDREKNTSKSDEGKIPHETDGAELLSSKTRSRKRSKTRSRKAPGRSKSLGTEDFLANLSLTESMDHTGISSDDKDDAGAAKATKRTRNRTRGVGRSSSMGPLERSRLKRREEKNNGEGMAPTGGSRSGDVKEKRANAPCESEFIAPNSPRRQRSKSQKEQQNIGVEENSDILLSPTKNRRRRNSGSKSPRVEKLSLRRKKSGGGTKSPRNGNRKTIDNTRSPSLRKKSLEVLQSPSARKMIVNLTEDRKDELKSPRKNRSNAADMRSPKAEKPNLRRKKSGDGKSPRNSSRKSIDKTRTPTAKKKSIVAIPDLESDKIRSPTTKKKAIDTVPDLESELRSPRKAHFNRRSLESKPQKLAKKDGASKRRQSDSPTEKPPPPPDDASRQSRATADQQSAFMSYYDSVRTPPSRRSILKNGDELLALQISESSPSVSPTPSTKQKKSKLRRGQSENAIEKGIDVEPPAAVEDIWGLVKWRDQVDRL</sequence>
<feature type="compositionally biased region" description="Polar residues" evidence="1">
    <location>
        <begin position="32"/>
        <end position="43"/>
    </location>
</feature>
<feature type="compositionally biased region" description="Polar residues" evidence="1">
    <location>
        <begin position="1536"/>
        <end position="1547"/>
    </location>
</feature>
<reference evidence="2" key="1">
    <citation type="submission" date="2023-08" db="EMBL/GenBank/DDBJ databases">
        <authorList>
            <person name="Audoor S."/>
            <person name="Bilcke G."/>
        </authorList>
    </citation>
    <scope>NUCLEOTIDE SEQUENCE</scope>
</reference>
<evidence type="ECO:0000313" key="2">
    <source>
        <dbReference type="EMBL" id="CAJ1957979.1"/>
    </source>
</evidence>
<feature type="region of interest" description="Disordered" evidence="1">
    <location>
        <begin position="275"/>
        <end position="533"/>
    </location>
</feature>
<dbReference type="Proteomes" id="UP001295423">
    <property type="component" value="Unassembled WGS sequence"/>
</dbReference>
<evidence type="ECO:0000313" key="3">
    <source>
        <dbReference type="Proteomes" id="UP001295423"/>
    </source>
</evidence>
<protein>
    <submittedName>
        <fullName evidence="2">Uncharacterized protein</fullName>
    </submittedName>
</protein>
<feature type="region of interest" description="Disordered" evidence="1">
    <location>
        <begin position="635"/>
        <end position="654"/>
    </location>
</feature>
<feature type="compositionally biased region" description="Basic and acidic residues" evidence="1">
    <location>
        <begin position="671"/>
        <end position="680"/>
    </location>
</feature>
<feature type="compositionally biased region" description="Basic residues" evidence="1">
    <location>
        <begin position="327"/>
        <end position="343"/>
    </location>
</feature>
<feature type="region of interest" description="Disordered" evidence="1">
    <location>
        <begin position="863"/>
        <end position="910"/>
    </location>
</feature>
<comment type="caution">
    <text evidence="2">The sequence shown here is derived from an EMBL/GenBank/DDBJ whole genome shotgun (WGS) entry which is preliminary data.</text>
</comment>
<accession>A0AAD2JKQ6</accession>
<organism evidence="2 3">
    <name type="scientific">Cylindrotheca closterium</name>
    <dbReference type="NCBI Taxonomy" id="2856"/>
    <lineage>
        <taxon>Eukaryota</taxon>
        <taxon>Sar</taxon>
        <taxon>Stramenopiles</taxon>
        <taxon>Ochrophyta</taxon>
        <taxon>Bacillariophyta</taxon>
        <taxon>Bacillariophyceae</taxon>
        <taxon>Bacillariophycidae</taxon>
        <taxon>Bacillariales</taxon>
        <taxon>Bacillariaceae</taxon>
        <taxon>Cylindrotheca</taxon>
    </lineage>
</organism>
<feature type="compositionally biased region" description="Basic and acidic residues" evidence="1">
    <location>
        <begin position="298"/>
        <end position="310"/>
    </location>
</feature>
<evidence type="ECO:0000256" key="1">
    <source>
        <dbReference type="SAM" id="MobiDB-lite"/>
    </source>
</evidence>
<feature type="compositionally biased region" description="Basic and acidic residues" evidence="1">
    <location>
        <begin position="551"/>
        <end position="566"/>
    </location>
</feature>
<feature type="compositionally biased region" description="Basic residues" evidence="1">
    <location>
        <begin position="1231"/>
        <end position="1241"/>
    </location>
</feature>
<feature type="region of interest" description="Disordered" evidence="1">
    <location>
        <begin position="660"/>
        <end position="682"/>
    </location>
</feature>
<feature type="region of interest" description="Disordered" evidence="1">
    <location>
        <begin position="1214"/>
        <end position="1609"/>
    </location>
</feature>
<feature type="compositionally biased region" description="Polar residues" evidence="1">
    <location>
        <begin position="368"/>
        <end position="391"/>
    </location>
</feature>
<feature type="compositionally biased region" description="Basic and acidic residues" evidence="1">
    <location>
        <begin position="1415"/>
        <end position="1434"/>
    </location>
</feature>
<feature type="compositionally biased region" description="Acidic residues" evidence="1">
    <location>
        <begin position="706"/>
        <end position="725"/>
    </location>
</feature>
<feature type="region of interest" description="Disordered" evidence="1">
    <location>
        <begin position="697"/>
        <end position="777"/>
    </location>
</feature>
<feature type="region of interest" description="Disordered" evidence="1">
    <location>
        <begin position="551"/>
        <end position="614"/>
    </location>
</feature>
<feature type="compositionally biased region" description="Polar residues" evidence="1">
    <location>
        <begin position="1121"/>
        <end position="1130"/>
    </location>
</feature>
<feature type="compositionally biased region" description="Basic and acidic residues" evidence="1">
    <location>
        <begin position="587"/>
        <end position="608"/>
    </location>
</feature>
<feature type="region of interest" description="Disordered" evidence="1">
    <location>
        <begin position="1"/>
        <end position="44"/>
    </location>
</feature>